<dbReference type="SMART" id="SM01246">
    <property type="entry name" value="Josephin"/>
    <property type="match status" value="1"/>
</dbReference>
<dbReference type="InterPro" id="IPR006155">
    <property type="entry name" value="Josephin"/>
</dbReference>
<protein>
    <recommendedName>
        <fullName evidence="2">ubiquitinyl hydrolase 1</fullName>
        <ecNumber evidence="2">3.4.19.12</ecNumber>
    </recommendedName>
</protein>
<proteinExistence type="predicted"/>
<dbReference type="InterPro" id="IPR036838">
    <property type="entry name" value="Ribosomal_uS10_dom_sf"/>
</dbReference>
<keyword evidence="4" id="KW-0833">Ubl conjugation pathway</keyword>
<keyword evidence="5 8" id="KW-0378">Hydrolase</keyword>
<dbReference type="PANTHER" id="PTHR13291">
    <property type="entry name" value="JOSEPHIN 1, 2"/>
    <property type="match status" value="1"/>
</dbReference>
<keyword evidence="7" id="KW-0687">Ribonucleoprotein</keyword>
<dbReference type="GO" id="GO:0016579">
    <property type="term" value="P:protein deubiquitination"/>
    <property type="evidence" value="ECO:0007669"/>
    <property type="project" value="InterPro"/>
</dbReference>
<comment type="catalytic activity">
    <reaction evidence="1">
        <text>Thiol-dependent hydrolysis of ester, thioester, amide, peptide and isopeptide bonds formed by the C-terminal Gly of ubiquitin (a 76-residue protein attached to proteins as an intracellular targeting signal).</text>
        <dbReference type="EC" id="3.4.19.12"/>
    </reaction>
</comment>
<dbReference type="SMART" id="SM01403">
    <property type="entry name" value="Ribosomal_S10"/>
    <property type="match status" value="1"/>
</dbReference>
<feature type="active site" evidence="8">
    <location>
        <position position="324"/>
    </location>
</feature>
<evidence type="ECO:0000313" key="10">
    <source>
        <dbReference type="Proteomes" id="UP000887575"/>
    </source>
</evidence>
<organism evidence="10 11">
    <name type="scientific">Mesorhabditis belari</name>
    <dbReference type="NCBI Taxonomy" id="2138241"/>
    <lineage>
        <taxon>Eukaryota</taxon>
        <taxon>Metazoa</taxon>
        <taxon>Ecdysozoa</taxon>
        <taxon>Nematoda</taxon>
        <taxon>Chromadorea</taxon>
        <taxon>Rhabditida</taxon>
        <taxon>Rhabditina</taxon>
        <taxon>Rhabditomorpha</taxon>
        <taxon>Rhabditoidea</taxon>
        <taxon>Rhabditidae</taxon>
        <taxon>Mesorhabditinae</taxon>
        <taxon>Mesorhabditis</taxon>
    </lineage>
</organism>
<dbReference type="EC" id="3.4.19.12" evidence="2"/>
<keyword evidence="3" id="KW-0645">Protease</keyword>
<feature type="active site" evidence="8">
    <location>
        <position position="340"/>
    </location>
</feature>
<evidence type="ECO:0000259" key="9">
    <source>
        <dbReference type="PROSITE" id="PS50957"/>
    </source>
</evidence>
<evidence type="ECO:0000256" key="8">
    <source>
        <dbReference type="PROSITE-ProRule" id="PRU00331"/>
    </source>
</evidence>
<evidence type="ECO:0000256" key="4">
    <source>
        <dbReference type="ARBA" id="ARBA00022786"/>
    </source>
</evidence>
<evidence type="ECO:0000256" key="5">
    <source>
        <dbReference type="ARBA" id="ARBA00022801"/>
    </source>
</evidence>
<evidence type="ECO:0000256" key="2">
    <source>
        <dbReference type="ARBA" id="ARBA00012759"/>
    </source>
</evidence>
<dbReference type="Proteomes" id="UP000887575">
    <property type="component" value="Unassembled WGS sequence"/>
</dbReference>
<evidence type="ECO:0000256" key="6">
    <source>
        <dbReference type="ARBA" id="ARBA00022980"/>
    </source>
</evidence>
<feature type="domain" description="Josephin" evidence="9">
    <location>
        <begin position="194"/>
        <end position="376"/>
    </location>
</feature>
<accession>A0AAF3EIX3</accession>
<dbReference type="AlphaFoldDB" id="A0AAF3EIX3"/>
<dbReference type="PANTHER" id="PTHR13291:SF0">
    <property type="entry name" value="JOSEPHIN-LIKE PROTEIN"/>
    <property type="match status" value="1"/>
</dbReference>
<keyword evidence="6" id="KW-0689">Ribosomal protein</keyword>
<dbReference type="InterPro" id="IPR027486">
    <property type="entry name" value="Ribosomal_uS10_dom"/>
</dbReference>
<dbReference type="GO" id="GO:1990904">
    <property type="term" value="C:ribonucleoprotein complex"/>
    <property type="evidence" value="ECO:0007669"/>
    <property type="project" value="UniProtKB-KW"/>
</dbReference>
<dbReference type="Gene3D" id="3.90.70.40">
    <property type="match status" value="1"/>
</dbReference>
<dbReference type="WBParaSite" id="MBELARI_LOCUS13930">
    <property type="protein sequence ID" value="MBELARI_LOCUS13930"/>
    <property type="gene ID" value="MBELARI_LOCUS13930"/>
</dbReference>
<dbReference type="Pfam" id="PF02099">
    <property type="entry name" value="Josephin"/>
    <property type="match status" value="1"/>
</dbReference>
<evidence type="ECO:0000313" key="11">
    <source>
        <dbReference type="WBParaSite" id="MBELARI_LOCUS13930"/>
    </source>
</evidence>
<dbReference type="GO" id="GO:0006508">
    <property type="term" value="P:proteolysis"/>
    <property type="evidence" value="ECO:0007669"/>
    <property type="project" value="UniProtKB-KW"/>
</dbReference>
<dbReference type="PROSITE" id="PS50957">
    <property type="entry name" value="JOSEPHIN"/>
    <property type="match status" value="1"/>
</dbReference>
<evidence type="ECO:0000256" key="1">
    <source>
        <dbReference type="ARBA" id="ARBA00000707"/>
    </source>
</evidence>
<name>A0AAF3EIX3_9BILA</name>
<dbReference type="InterPro" id="IPR040053">
    <property type="entry name" value="JOSD1/2"/>
</dbReference>
<dbReference type="GO" id="GO:0005840">
    <property type="term" value="C:ribosome"/>
    <property type="evidence" value="ECO:0007669"/>
    <property type="project" value="UniProtKB-KW"/>
</dbReference>
<reference evidence="11" key="1">
    <citation type="submission" date="2024-02" db="UniProtKB">
        <authorList>
            <consortium name="WormBaseParasite"/>
        </authorList>
    </citation>
    <scope>IDENTIFICATION</scope>
</reference>
<feature type="active site" evidence="8">
    <location>
        <position position="207"/>
    </location>
</feature>
<dbReference type="GO" id="GO:0004843">
    <property type="term" value="F:cysteine-type deubiquitinase activity"/>
    <property type="evidence" value="ECO:0007669"/>
    <property type="project" value="UniProtKB-EC"/>
</dbReference>
<dbReference type="SUPFAM" id="SSF54999">
    <property type="entry name" value="Ribosomal protein S10"/>
    <property type="match status" value="1"/>
</dbReference>
<sequence>MLSALARGRVGLAATRRLATLREKAGQKDPLERYEPKFEDPREYPEFPVLNVRLQGYDFVPLEKYQSFVDKIARRFNFPIVESYAVAAQTCRALTYKPQSTIVADEIELAVYDRVVRIGPVPAPKLQLFTQMIRAHCPVGVTITIKEATREDEQYRYIPDLMLKEKQEELKKRLLLLVHFIVAWIKLISSKISMNSLYHEKQSRQFCLVHCLNALLQKKAFSAESADEICYQLNESRLRDGSDGSLSPGTLSWHLGRWFNPHRSWIGLGNYDVNVLMAALELHDMEATWFDRRKAADEIPFNEIHGLIFNIPSTSFIPFWNGRHWFTILRLDDGSFVNLDSKLKKPEPIADILEFSRNILQNEKNQLILVRKQNVH</sequence>
<dbReference type="Pfam" id="PF00338">
    <property type="entry name" value="Ribosomal_S10"/>
    <property type="match status" value="1"/>
</dbReference>
<evidence type="ECO:0000256" key="7">
    <source>
        <dbReference type="ARBA" id="ARBA00023274"/>
    </source>
</evidence>
<evidence type="ECO:0000256" key="3">
    <source>
        <dbReference type="ARBA" id="ARBA00022670"/>
    </source>
</evidence>
<keyword evidence="10" id="KW-1185">Reference proteome</keyword>